<accession>A0AAD8KQP4</accession>
<dbReference type="GO" id="GO:0005737">
    <property type="term" value="C:cytoplasm"/>
    <property type="evidence" value="ECO:0007669"/>
    <property type="project" value="TreeGrafter"/>
</dbReference>
<organism evidence="1 2">
    <name type="scientific">Tagetes erecta</name>
    <name type="common">African marigold</name>
    <dbReference type="NCBI Taxonomy" id="13708"/>
    <lineage>
        <taxon>Eukaryota</taxon>
        <taxon>Viridiplantae</taxon>
        <taxon>Streptophyta</taxon>
        <taxon>Embryophyta</taxon>
        <taxon>Tracheophyta</taxon>
        <taxon>Spermatophyta</taxon>
        <taxon>Magnoliopsida</taxon>
        <taxon>eudicotyledons</taxon>
        <taxon>Gunneridae</taxon>
        <taxon>Pentapetalae</taxon>
        <taxon>asterids</taxon>
        <taxon>campanulids</taxon>
        <taxon>Asterales</taxon>
        <taxon>Asteraceae</taxon>
        <taxon>Asteroideae</taxon>
        <taxon>Heliantheae alliance</taxon>
        <taxon>Tageteae</taxon>
        <taxon>Tagetes</taxon>
    </lineage>
</organism>
<dbReference type="PANTHER" id="PTHR12792">
    <property type="entry name" value="EXTRA SPINDLE POLES 1-RELATED"/>
    <property type="match status" value="1"/>
</dbReference>
<dbReference type="GO" id="GO:0051307">
    <property type="term" value="P:meiotic chromosome separation"/>
    <property type="evidence" value="ECO:0007669"/>
    <property type="project" value="TreeGrafter"/>
</dbReference>
<dbReference type="PANTHER" id="PTHR12792:SF0">
    <property type="entry name" value="SEPARIN"/>
    <property type="match status" value="1"/>
</dbReference>
<dbReference type="InterPro" id="IPR005314">
    <property type="entry name" value="Peptidase_C50"/>
</dbReference>
<gene>
    <name evidence="1" type="ORF">QVD17_20895</name>
</gene>
<sequence length="1259" mass="142290">MYVRSRPGGWDHYSWSGLNQINSMVSRYYRLRKILRPVVVGNIMLPQEQFGMVLVVVKDEDCSSLAATMTSGGKLFGGDSVLEISRNFINKGIDARKIGPKGLGDCIGFLSDAIRTIGSPNDKDDKDYVPLCNLLAQALCFRALCIQDSNSKFPFADIRVALDLWLNLQQIESSDNTLNLLYHVNDLLSLKGDTVFQSEIYELMMKILPAKDCLAMLWRSKSLSHAMCLSPVNDAFIVTVSNHEISATSMDFWKKCLQKTESVFGFQQCFSVMDTRHPSSSSANTIHISIEDAKKIASDLYKTDPEGEDLYFCSNLYYDLSERLITNGKMLEALFYADRAHNMRGTIFNKFFVCSYKKGKVRHFYASPLAATKAWLNIERANTIVTVWNVLRCYLESCLQVIQLGTIKEIIGDGSAENLLVQGKMISSLADLPIFIVGFSTILGKMYSKQKCWELAEIELKSARDLLAKFSDHKACFRCRSLWEVKVNRNFVDLYRGRSSNSDDLLKALTFHRTAVEKLKTPEWRNCVSYPIQKVDSVSDVPSCWHYLPSGVENSLLLTSAINLNWECARRKLMITLLIQQAKYFWAHHKIKMTHDVFLEGIYELVQRNTFEPLKTKITFPMLIDLVTKNIIDDVFTVEHAVLLFNVCWHGLRSSYGYDGLKINRTGLPYDDQKIKKIYLSKSLYLFKFSIPEVVSGLKVSLKGCCEIPELFQKVSQLLAVLYTLSTSSKTFSMLGSSTSLLSVSQWAAYFHQASLGTQINSQLFSCLVEQKNGNTLNVGSSFPSGSTLLSLHRLDSESFVNLENFIIKFFQSLPPATIICISVLGDDYASWLSCILPVKYTYPWLMLSRMSSNCAPIVIALPISTLSAGKPEQDNEEQKSPSEQWKCPWGHTSVDEIAPTFRSIMEKMHFTRKLDKISLEEWVKRLGRLDGSLEELLSAIESRWFGPWNHLLLGVLEQQQNTIVKQLKTALISLYQVDVSEDVIKAITRVGGLGAKCSSTLMIKRGCYMGEQEGIDDESLRYVSNLISRTFPKSGDVHRQPVILVPDLDIQMLPWENLPVLTPEEVYRVPSVASIAYTCEKWHHARNNGQQDSSQFPVIDPLNAYYVLNPGGYPKLTMVNDLAPWFKARITKVCKKDFPHEYVRKLERCAACFVMACSSGAINFNGGYLYSSTPYNLLFGGSPIVIANLWNVDDRLMIFAQELVDRWTNSKSNDHQRIGSCLNTVRDKCYDRYLNGAAPVVYGVPTKILKKSSSGKTE</sequence>
<evidence type="ECO:0000313" key="2">
    <source>
        <dbReference type="Proteomes" id="UP001229421"/>
    </source>
</evidence>
<dbReference type="GO" id="GO:0004197">
    <property type="term" value="F:cysteine-type endopeptidase activity"/>
    <property type="evidence" value="ECO:0007669"/>
    <property type="project" value="InterPro"/>
</dbReference>
<protein>
    <recommendedName>
        <fullName evidence="3">Separase</fullName>
    </recommendedName>
</protein>
<dbReference type="GO" id="GO:0072686">
    <property type="term" value="C:mitotic spindle"/>
    <property type="evidence" value="ECO:0007669"/>
    <property type="project" value="TreeGrafter"/>
</dbReference>
<dbReference type="GO" id="GO:0006508">
    <property type="term" value="P:proteolysis"/>
    <property type="evidence" value="ECO:0007669"/>
    <property type="project" value="InterPro"/>
</dbReference>
<reference evidence="1" key="1">
    <citation type="journal article" date="2023" name="bioRxiv">
        <title>Improved chromosome-level genome assembly for marigold (Tagetes erecta).</title>
        <authorList>
            <person name="Jiang F."/>
            <person name="Yuan L."/>
            <person name="Wang S."/>
            <person name="Wang H."/>
            <person name="Xu D."/>
            <person name="Wang A."/>
            <person name="Fan W."/>
        </authorList>
    </citation>
    <scope>NUCLEOTIDE SEQUENCE</scope>
    <source>
        <strain evidence="1">WSJ</strain>
        <tissue evidence="1">Leaf</tissue>
    </source>
</reference>
<dbReference type="Proteomes" id="UP001229421">
    <property type="component" value="Unassembled WGS sequence"/>
</dbReference>
<evidence type="ECO:0000313" key="1">
    <source>
        <dbReference type="EMBL" id="KAK1425541.1"/>
    </source>
</evidence>
<dbReference type="AlphaFoldDB" id="A0AAD8KQP4"/>
<dbReference type="EMBL" id="JAUHHV010000005">
    <property type="protein sequence ID" value="KAK1425541.1"/>
    <property type="molecule type" value="Genomic_DNA"/>
</dbReference>
<evidence type="ECO:0008006" key="3">
    <source>
        <dbReference type="Google" id="ProtNLM"/>
    </source>
</evidence>
<keyword evidence="2" id="KW-1185">Reference proteome</keyword>
<comment type="caution">
    <text evidence="1">The sequence shown here is derived from an EMBL/GenBank/DDBJ whole genome shotgun (WGS) entry which is preliminary data.</text>
</comment>
<dbReference type="GO" id="GO:0005634">
    <property type="term" value="C:nucleus"/>
    <property type="evidence" value="ECO:0007669"/>
    <property type="project" value="InterPro"/>
</dbReference>
<proteinExistence type="predicted"/>
<dbReference type="Pfam" id="PF03568">
    <property type="entry name" value="Separin_C"/>
    <property type="match status" value="2"/>
</dbReference>
<name>A0AAD8KQP4_TARER</name>